<dbReference type="RefSeq" id="WP_091439035.1">
    <property type="nucleotide sequence ID" value="NZ_FMTP01000003.1"/>
</dbReference>
<organism evidence="1 2">
    <name type="scientific">Ancylobacter rudongensis</name>
    <dbReference type="NCBI Taxonomy" id="177413"/>
    <lineage>
        <taxon>Bacteria</taxon>
        <taxon>Pseudomonadati</taxon>
        <taxon>Pseudomonadota</taxon>
        <taxon>Alphaproteobacteria</taxon>
        <taxon>Hyphomicrobiales</taxon>
        <taxon>Xanthobacteraceae</taxon>
        <taxon>Ancylobacter</taxon>
    </lineage>
</organism>
<proteinExistence type="predicted"/>
<dbReference type="Proteomes" id="UP000198889">
    <property type="component" value="Unassembled WGS sequence"/>
</dbReference>
<accession>A0A1G4SEB7</accession>
<dbReference type="AlphaFoldDB" id="A0A1G4SEB7"/>
<evidence type="ECO:0000313" key="1">
    <source>
        <dbReference type="EMBL" id="SCW66905.1"/>
    </source>
</evidence>
<sequence length="174" mass="19010">MCQSCHSGLPLSFEVVDEAGIVAAATAAHASQQAWHFHVLAPRCTFSPKPGAYTFLLELTDAKRALCAFYDDKPTAVNKQLLPLLHGTDALADKPAGVSLSDEDEALLALIEAAAKEGTSWHHHMMFPACGLNSSDGKWRLFVEIDGNEPVTRDYADEPSRVLNRVERIYFGLN</sequence>
<dbReference type="STRING" id="177413.SAMN05660859_2111"/>
<keyword evidence="2" id="KW-1185">Reference proteome</keyword>
<name>A0A1G4SEB7_9HYPH</name>
<protein>
    <submittedName>
        <fullName evidence="1">Uncharacterized protein</fullName>
    </submittedName>
</protein>
<reference evidence="2" key="1">
    <citation type="submission" date="2016-10" db="EMBL/GenBank/DDBJ databases">
        <authorList>
            <person name="Varghese N."/>
            <person name="Submissions S."/>
        </authorList>
    </citation>
    <scope>NUCLEOTIDE SEQUENCE [LARGE SCALE GENOMIC DNA]</scope>
    <source>
        <strain evidence="2">CGMCC 1.1761</strain>
    </source>
</reference>
<gene>
    <name evidence="1" type="ORF">SAMN05660859_2111</name>
</gene>
<evidence type="ECO:0000313" key="2">
    <source>
        <dbReference type="Proteomes" id="UP000198889"/>
    </source>
</evidence>
<dbReference type="EMBL" id="FMTP01000003">
    <property type="protein sequence ID" value="SCW66905.1"/>
    <property type="molecule type" value="Genomic_DNA"/>
</dbReference>